<comment type="caution">
    <text evidence="8">The sequence shown here is derived from an EMBL/GenBank/DDBJ whole genome shotgun (WGS) entry which is preliminary data.</text>
</comment>
<dbReference type="Gene3D" id="3.30.730.10">
    <property type="entry name" value="AP2/ERF domain"/>
    <property type="match status" value="1"/>
</dbReference>
<dbReference type="InterPro" id="IPR016177">
    <property type="entry name" value="DNA-bd_dom_sf"/>
</dbReference>
<comment type="subcellular location">
    <subcellularLocation>
        <location evidence="1">Nucleus</location>
    </subcellularLocation>
</comment>
<dbReference type="FunFam" id="3.30.730.10:FF:000001">
    <property type="entry name" value="Ethylene-responsive transcription factor 2"/>
    <property type="match status" value="1"/>
</dbReference>
<feature type="region of interest" description="Disordered" evidence="6">
    <location>
        <begin position="1"/>
        <end position="27"/>
    </location>
</feature>
<keyword evidence="4" id="KW-0804">Transcription</keyword>
<keyword evidence="3" id="KW-0238">DNA-binding</keyword>
<protein>
    <recommendedName>
        <fullName evidence="7">AP2/ERF domain-containing protein</fullName>
    </recommendedName>
</protein>
<dbReference type="GO" id="GO:0005634">
    <property type="term" value="C:nucleus"/>
    <property type="evidence" value="ECO:0007669"/>
    <property type="project" value="UniProtKB-SubCell"/>
</dbReference>
<organism evidence="8 9">
    <name type="scientific">Coptis chinensis</name>
    <dbReference type="NCBI Taxonomy" id="261450"/>
    <lineage>
        <taxon>Eukaryota</taxon>
        <taxon>Viridiplantae</taxon>
        <taxon>Streptophyta</taxon>
        <taxon>Embryophyta</taxon>
        <taxon>Tracheophyta</taxon>
        <taxon>Spermatophyta</taxon>
        <taxon>Magnoliopsida</taxon>
        <taxon>Ranunculales</taxon>
        <taxon>Ranunculaceae</taxon>
        <taxon>Coptidoideae</taxon>
        <taxon>Coptis</taxon>
    </lineage>
</organism>
<evidence type="ECO:0000256" key="3">
    <source>
        <dbReference type="ARBA" id="ARBA00023125"/>
    </source>
</evidence>
<keyword evidence="9" id="KW-1185">Reference proteome</keyword>
<dbReference type="GO" id="GO:0003700">
    <property type="term" value="F:DNA-binding transcription factor activity"/>
    <property type="evidence" value="ECO:0007669"/>
    <property type="project" value="InterPro"/>
</dbReference>
<dbReference type="Proteomes" id="UP000631114">
    <property type="component" value="Unassembled WGS sequence"/>
</dbReference>
<dbReference type="AlphaFoldDB" id="A0A835IVW6"/>
<keyword evidence="2" id="KW-0805">Transcription regulation</keyword>
<evidence type="ECO:0000256" key="1">
    <source>
        <dbReference type="ARBA" id="ARBA00004123"/>
    </source>
</evidence>
<evidence type="ECO:0000313" key="8">
    <source>
        <dbReference type="EMBL" id="KAF9622543.1"/>
    </source>
</evidence>
<dbReference type="Pfam" id="PF00847">
    <property type="entry name" value="AP2"/>
    <property type="match status" value="1"/>
</dbReference>
<name>A0A835IVW6_9MAGN</name>
<dbReference type="CDD" id="cd00018">
    <property type="entry name" value="AP2"/>
    <property type="match status" value="1"/>
</dbReference>
<keyword evidence="5" id="KW-0539">Nucleus</keyword>
<evidence type="ECO:0000259" key="7">
    <source>
        <dbReference type="PROSITE" id="PS51032"/>
    </source>
</evidence>
<evidence type="ECO:0000256" key="5">
    <source>
        <dbReference type="ARBA" id="ARBA00023242"/>
    </source>
</evidence>
<feature type="compositionally biased region" description="Basic residues" evidence="6">
    <location>
        <begin position="1"/>
        <end position="10"/>
    </location>
</feature>
<evidence type="ECO:0000313" key="9">
    <source>
        <dbReference type="Proteomes" id="UP000631114"/>
    </source>
</evidence>
<dbReference type="InterPro" id="IPR036955">
    <property type="entry name" value="AP2/ERF_dom_sf"/>
</dbReference>
<feature type="domain" description="AP2/ERF" evidence="7">
    <location>
        <begin position="99"/>
        <end position="156"/>
    </location>
</feature>
<dbReference type="PRINTS" id="PR00367">
    <property type="entry name" value="ETHRSPELEMNT"/>
</dbReference>
<dbReference type="PANTHER" id="PTHR31190">
    <property type="entry name" value="DNA-BINDING DOMAIN"/>
    <property type="match status" value="1"/>
</dbReference>
<gene>
    <name evidence="8" type="ORF">IFM89_031947</name>
</gene>
<dbReference type="InterPro" id="IPR001471">
    <property type="entry name" value="AP2/ERF_dom"/>
</dbReference>
<dbReference type="OrthoDB" id="642765at2759"/>
<accession>A0A835IVW6</accession>
<dbReference type="InterPro" id="IPR044808">
    <property type="entry name" value="ERF_plant"/>
</dbReference>
<evidence type="ECO:0000256" key="2">
    <source>
        <dbReference type="ARBA" id="ARBA00023015"/>
    </source>
</evidence>
<dbReference type="SMART" id="SM00380">
    <property type="entry name" value="AP2"/>
    <property type="match status" value="1"/>
</dbReference>
<dbReference type="SUPFAM" id="SSF54171">
    <property type="entry name" value="DNA-binding domain"/>
    <property type="match status" value="1"/>
</dbReference>
<proteinExistence type="predicted"/>
<dbReference type="EMBL" id="JADFTS010000002">
    <property type="protein sequence ID" value="KAF9622543.1"/>
    <property type="molecule type" value="Genomic_DNA"/>
</dbReference>
<evidence type="ECO:0000256" key="4">
    <source>
        <dbReference type="ARBA" id="ARBA00023163"/>
    </source>
</evidence>
<dbReference type="PROSITE" id="PS51032">
    <property type="entry name" value="AP2_ERF"/>
    <property type="match status" value="1"/>
</dbReference>
<feature type="compositionally biased region" description="Polar residues" evidence="6">
    <location>
        <begin position="11"/>
        <end position="24"/>
    </location>
</feature>
<reference evidence="8 9" key="1">
    <citation type="submission" date="2020-10" db="EMBL/GenBank/DDBJ databases">
        <title>The Coptis chinensis genome and diversification of protoberbering-type alkaloids.</title>
        <authorList>
            <person name="Wang B."/>
            <person name="Shu S."/>
            <person name="Song C."/>
            <person name="Liu Y."/>
        </authorList>
    </citation>
    <scope>NUCLEOTIDE SEQUENCE [LARGE SCALE GENOMIC DNA]</scope>
    <source>
        <strain evidence="8">HL-2020</strain>
        <tissue evidence="8">Leaf</tissue>
    </source>
</reference>
<dbReference type="PANTHER" id="PTHR31190:SF181">
    <property type="entry name" value="OS02G0764700 PROTEIN"/>
    <property type="match status" value="1"/>
</dbReference>
<evidence type="ECO:0000256" key="6">
    <source>
        <dbReference type="SAM" id="MobiDB-lite"/>
    </source>
</evidence>
<dbReference type="GO" id="GO:0003677">
    <property type="term" value="F:DNA binding"/>
    <property type="evidence" value="ECO:0007669"/>
    <property type="project" value="UniProtKB-KW"/>
</dbReference>
<dbReference type="GO" id="GO:0009873">
    <property type="term" value="P:ethylene-activated signaling pathway"/>
    <property type="evidence" value="ECO:0007669"/>
    <property type="project" value="InterPro"/>
</dbReference>
<sequence>MQRAPKRTKRTTQLETPTQSLRPTQDQEHRAIVNALKQVICGTTNTIDHDYQLSSTFEIAATSSASPVPPTCESCKINGCLGCNFLEGEKMKMPKKKKNYRGVRMRPWGKWAAEIRDPRRATRVWLGTFETAEDAARSYDKAAIEFRGARAKLNFPFPDPIIENSQTETQKNKETEQELIIPHFDSGTFGSNAQVSNEFFGLDDEIQSWLLMDDVLASERERRRIRYRQRMAKMTAEQRSQLRERERLNYRRRRERLLSQSNETLPMENDANFNTILDDESAGDTFQHTERFHDVSV</sequence>